<dbReference type="Gene3D" id="6.10.140.2220">
    <property type="match status" value="1"/>
</dbReference>
<evidence type="ECO:0000256" key="4">
    <source>
        <dbReference type="ARBA" id="ARBA00038101"/>
    </source>
</evidence>
<keyword evidence="9" id="KW-1185">Reference proteome</keyword>
<gene>
    <name evidence="8" type="ORF">QTG54_009255</name>
</gene>
<feature type="signal peptide" evidence="6">
    <location>
        <begin position="1"/>
        <end position="18"/>
    </location>
</feature>
<evidence type="ECO:0000313" key="8">
    <source>
        <dbReference type="EMBL" id="KAK1740305.1"/>
    </source>
</evidence>
<organism evidence="8 9">
    <name type="scientific">Skeletonema marinoi</name>
    <dbReference type="NCBI Taxonomy" id="267567"/>
    <lineage>
        <taxon>Eukaryota</taxon>
        <taxon>Sar</taxon>
        <taxon>Stramenopiles</taxon>
        <taxon>Ochrophyta</taxon>
        <taxon>Bacillariophyta</taxon>
        <taxon>Coscinodiscophyceae</taxon>
        <taxon>Thalassiosirophycidae</taxon>
        <taxon>Thalassiosirales</taxon>
        <taxon>Skeletonemataceae</taxon>
        <taxon>Skeletonema</taxon>
        <taxon>Skeletonema marinoi-dohrnii complex</taxon>
    </lineage>
</organism>
<comment type="similarity">
    <text evidence="4">Belongs to the sel-1 family.</text>
</comment>
<evidence type="ECO:0000256" key="6">
    <source>
        <dbReference type="SAM" id="SignalP"/>
    </source>
</evidence>
<dbReference type="InterPro" id="IPR006597">
    <property type="entry name" value="Sel1-like"/>
</dbReference>
<dbReference type="InterPro" id="IPR011990">
    <property type="entry name" value="TPR-like_helical_dom_sf"/>
</dbReference>
<evidence type="ECO:0000259" key="7">
    <source>
        <dbReference type="PROSITE" id="PS50865"/>
    </source>
</evidence>
<feature type="non-terminal residue" evidence="8">
    <location>
        <position position="1"/>
    </location>
</feature>
<dbReference type="SUPFAM" id="SSF81901">
    <property type="entry name" value="HCP-like"/>
    <property type="match status" value="1"/>
</dbReference>
<dbReference type="Gene3D" id="1.25.40.10">
    <property type="entry name" value="Tetratricopeptide repeat domain"/>
    <property type="match status" value="1"/>
</dbReference>
<proteinExistence type="inferred from homology"/>
<keyword evidence="2 5" id="KW-0863">Zinc-finger</keyword>
<reference evidence="8" key="1">
    <citation type="submission" date="2023-06" db="EMBL/GenBank/DDBJ databases">
        <title>Survivors Of The Sea: Transcriptome response of Skeletonema marinoi to long-term dormancy.</title>
        <authorList>
            <person name="Pinder M.I.M."/>
            <person name="Kourtchenko O."/>
            <person name="Robertson E.K."/>
            <person name="Larsson T."/>
            <person name="Maumus F."/>
            <person name="Osuna-Cruz C.M."/>
            <person name="Vancaester E."/>
            <person name="Stenow R."/>
            <person name="Vandepoele K."/>
            <person name="Ploug H."/>
            <person name="Bruchert V."/>
            <person name="Godhe A."/>
            <person name="Topel M."/>
        </authorList>
    </citation>
    <scope>NUCLEOTIDE SEQUENCE</scope>
    <source>
        <strain evidence="8">R05AC</strain>
    </source>
</reference>
<dbReference type="Pfam" id="PF08238">
    <property type="entry name" value="Sel1"/>
    <property type="match status" value="3"/>
</dbReference>
<sequence>LPFIALIALGIGCLGVIALSIGRKQSLETSIEDKTTGINVDGGQMCCASCGIAEADNVKLKKCADCESVRYCSIRCQRKHRPEHRKGCKKRTAELRDEILFKQPESSYLGDCPICCLPLSIDPRNSPLQTCCSTVICDGCEYANRLRQEKECLEVTCPFCRHPVPTSIEEAENNRMKRVAANDPVALTQMGCIHSVVGESNKALEYLSKAAGLGDAGGHHCLSNMYLDGEGVKKDMKKGAYHAEEAAIKGHPTARFNLGVIEWNNGTTERNIGMMERAAKHFIISANLGHGEAMKKVKTCYSKGLVSKEDFAKTLRAHQAVLDAARSSQREAAAEAKKLGLSFSHMHSMPS</sequence>
<dbReference type="PROSITE" id="PS50865">
    <property type="entry name" value="ZF_MYND_2"/>
    <property type="match status" value="1"/>
</dbReference>
<keyword evidence="3" id="KW-0862">Zinc</keyword>
<protein>
    <recommendedName>
        <fullName evidence="7">MYND-type domain-containing protein</fullName>
    </recommendedName>
</protein>
<name>A0AAD8Y728_9STRA</name>
<comment type="caution">
    <text evidence="8">The sequence shown here is derived from an EMBL/GenBank/DDBJ whole genome shotgun (WGS) entry which is preliminary data.</text>
</comment>
<dbReference type="GO" id="GO:0008270">
    <property type="term" value="F:zinc ion binding"/>
    <property type="evidence" value="ECO:0007669"/>
    <property type="project" value="UniProtKB-KW"/>
</dbReference>
<dbReference type="PANTHER" id="PTHR11102">
    <property type="entry name" value="SEL-1-LIKE PROTEIN"/>
    <property type="match status" value="1"/>
</dbReference>
<dbReference type="Pfam" id="PF01753">
    <property type="entry name" value="zf-MYND"/>
    <property type="match status" value="1"/>
</dbReference>
<dbReference type="EMBL" id="JATAAI010000016">
    <property type="protein sequence ID" value="KAK1740305.1"/>
    <property type="molecule type" value="Genomic_DNA"/>
</dbReference>
<dbReference type="SUPFAM" id="SSF144232">
    <property type="entry name" value="HIT/MYND zinc finger-like"/>
    <property type="match status" value="1"/>
</dbReference>
<dbReference type="Proteomes" id="UP001224775">
    <property type="component" value="Unassembled WGS sequence"/>
</dbReference>
<feature type="chain" id="PRO_5042220751" description="MYND-type domain-containing protein" evidence="6">
    <location>
        <begin position="19"/>
        <end position="351"/>
    </location>
</feature>
<dbReference type="AlphaFoldDB" id="A0AAD8Y728"/>
<feature type="domain" description="MYND-type" evidence="7">
    <location>
        <begin position="47"/>
        <end position="88"/>
    </location>
</feature>
<dbReference type="InterPro" id="IPR002893">
    <property type="entry name" value="Znf_MYND"/>
</dbReference>
<evidence type="ECO:0000256" key="3">
    <source>
        <dbReference type="ARBA" id="ARBA00022833"/>
    </source>
</evidence>
<dbReference type="InterPro" id="IPR050767">
    <property type="entry name" value="Sel1_AlgK"/>
</dbReference>
<keyword evidence="6" id="KW-0732">Signal</keyword>
<evidence type="ECO:0000256" key="2">
    <source>
        <dbReference type="ARBA" id="ARBA00022771"/>
    </source>
</evidence>
<evidence type="ECO:0000256" key="1">
    <source>
        <dbReference type="ARBA" id="ARBA00022723"/>
    </source>
</evidence>
<evidence type="ECO:0000256" key="5">
    <source>
        <dbReference type="PROSITE-ProRule" id="PRU00134"/>
    </source>
</evidence>
<dbReference type="SMART" id="SM00671">
    <property type="entry name" value="SEL1"/>
    <property type="match status" value="3"/>
</dbReference>
<dbReference type="PANTHER" id="PTHR11102:SF160">
    <property type="entry name" value="ERAD-ASSOCIATED E3 UBIQUITIN-PROTEIN LIGASE COMPONENT HRD3"/>
    <property type="match status" value="1"/>
</dbReference>
<accession>A0AAD8Y728</accession>
<evidence type="ECO:0000313" key="9">
    <source>
        <dbReference type="Proteomes" id="UP001224775"/>
    </source>
</evidence>
<keyword evidence="1" id="KW-0479">Metal-binding</keyword>